<evidence type="ECO:0000259" key="16">
    <source>
        <dbReference type="Pfam" id="PF18198"/>
    </source>
</evidence>
<dbReference type="InterPro" id="IPR026983">
    <property type="entry name" value="DHC"/>
</dbReference>
<feature type="domain" description="Dynein heavy chain coiled coil stalk" evidence="14">
    <location>
        <begin position="18"/>
        <end position="214"/>
    </location>
</feature>
<dbReference type="OrthoDB" id="5970323at2759"/>
<dbReference type="Gene3D" id="3.10.490.20">
    <property type="match status" value="1"/>
</dbReference>
<evidence type="ECO:0000256" key="9">
    <source>
        <dbReference type="ARBA" id="ARBA00023069"/>
    </source>
</evidence>
<evidence type="ECO:0000256" key="7">
    <source>
        <dbReference type="ARBA" id="ARBA00023017"/>
    </source>
</evidence>
<dbReference type="FunFam" id="3.40.50.300:FF:000223">
    <property type="entry name" value="Dynein heavy chain 3, axonemal"/>
    <property type="match status" value="1"/>
</dbReference>
<dbReference type="GO" id="GO:0007018">
    <property type="term" value="P:microtubule-based movement"/>
    <property type="evidence" value="ECO:0007669"/>
    <property type="project" value="InterPro"/>
</dbReference>
<comment type="caution">
    <text evidence="18">The sequence shown here is derived from an EMBL/GenBank/DDBJ whole genome shotgun (WGS) entry which is preliminary data.</text>
</comment>
<dbReference type="FunFam" id="3.40.50.300:FF:000362">
    <property type="entry name" value="Dynein, axonemal, heavy chain 6"/>
    <property type="match status" value="1"/>
</dbReference>
<dbReference type="FunFam" id="3.10.490.20:FF:000005">
    <property type="entry name" value="Dynein axonemal heavy chain 6"/>
    <property type="match status" value="1"/>
</dbReference>
<evidence type="ECO:0000313" key="19">
    <source>
        <dbReference type="Proteomes" id="UP001152795"/>
    </source>
</evidence>
<keyword evidence="10" id="KW-0505">Motor protein</keyword>
<reference evidence="18" key="1">
    <citation type="submission" date="2020-04" db="EMBL/GenBank/DDBJ databases">
        <authorList>
            <person name="Alioto T."/>
            <person name="Alioto T."/>
            <person name="Gomez Garrido J."/>
        </authorList>
    </citation>
    <scope>NUCLEOTIDE SEQUENCE</scope>
    <source>
        <strain evidence="18">A484AB</strain>
    </source>
</reference>
<keyword evidence="12" id="KW-0966">Cell projection</keyword>
<evidence type="ECO:0000259" key="13">
    <source>
        <dbReference type="Pfam" id="PF03028"/>
    </source>
</evidence>
<feature type="domain" description="Dynein heavy chain ATP-binding dynein motor region" evidence="15">
    <location>
        <begin position="243"/>
        <end position="463"/>
    </location>
</feature>
<comment type="subcellular location">
    <subcellularLocation>
        <location evidence="1">Cytoplasm</location>
        <location evidence="1">Cytoskeleton</location>
        <location evidence="1">Cilium axoneme</location>
    </subcellularLocation>
</comment>
<evidence type="ECO:0000256" key="2">
    <source>
        <dbReference type="ARBA" id="ARBA00008887"/>
    </source>
</evidence>
<dbReference type="PANTHER" id="PTHR22878:SF68">
    <property type="entry name" value="DYNEIN HEAVY CHAIN 6, AXONEMAL-LIKE"/>
    <property type="match status" value="1"/>
</dbReference>
<dbReference type="Gene3D" id="1.20.1270.280">
    <property type="match status" value="1"/>
</dbReference>
<proteinExistence type="inferred from homology"/>
<dbReference type="GO" id="GO:0005930">
    <property type="term" value="C:axoneme"/>
    <property type="evidence" value="ECO:0007669"/>
    <property type="project" value="UniProtKB-SubCell"/>
</dbReference>
<evidence type="ECO:0000259" key="14">
    <source>
        <dbReference type="Pfam" id="PF12777"/>
    </source>
</evidence>
<evidence type="ECO:0000256" key="12">
    <source>
        <dbReference type="ARBA" id="ARBA00023273"/>
    </source>
</evidence>
<feature type="domain" description="Dynein heavy chain region D6 P-loop" evidence="13">
    <location>
        <begin position="717"/>
        <end position="832"/>
    </location>
</feature>
<dbReference type="GO" id="GO:0005524">
    <property type="term" value="F:ATP binding"/>
    <property type="evidence" value="ECO:0007669"/>
    <property type="project" value="UniProtKB-KW"/>
</dbReference>
<dbReference type="Gene3D" id="1.10.8.720">
    <property type="entry name" value="Region D6 of dynein motor"/>
    <property type="match status" value="1"/>
</dbReference>
<dbReference type="Pfam" id="PF12781">
    <property type="entry name" value="AAA_9"/>
    <property type="match status" value="1"/>
</dbReference>
<dbReference type="PANTHER" id="PTHR22878">
    <property type="entry name" value="DYNEIN HEAVY CHAIN 6, AXONEMAL-LIKE-RELATED"/>
    <property type="match status" value="1"/>
</dbReference>
<dbReference type="Gene3D" id="6.10.140.1060">
    <property type="match status" value="1"/>
</dbReference>
<evidence type="ECO:0000256" key="1">
    <source>
        <dbReference type="ARBA" id="ARBA00004430"/>
    </source>
</evidence>
<evidence type="ECO:0000256" key="6">
    <source>
        <dbReference type="ARBA" id="ARBA00022840"/>
    </source>
</evidence>
<evidence type="ECO:0000256" key="4">
    <source>
        <dbReference type="ARBA" id="ARBA00022701"/>
    </source>
</evidence>
<dbReference type="InterPro" id="IPR042219">
    <property type="entry name" value="AAA_lid_11_sf"/>
</dbReference>
<evidence type="ECO:0000256" key="11">
    <source>
        <dbReference type="ARBA" id="ARBA00023212"/>
    </source>
</evidence>
<evidence type="ECO:0000259" key="15">
    <source>
        <dbReference type="Pfam" id="PF12781"/>
    </source>
</evidence>
<keyword evidence="8" id="KW-0175">Coiled coil</keyword>
<dbReference type="Gene3D" id="3.40.50.300">
    <property type="entry name" value="P-loop containing nucleotide triphosphate hydrolases"/>
    <property type="match status" value="2"/>
</dbReference>
<dbReference type="Pfam" id="PF12777">
    <property type="entry name" value="MT"/>
    <property type="match status" value="1"/>
</dbReference>
<dbReference type="Pfam" id="PF18198">
    <property type="entry name" value="AAA_lid_11"/>
    <property type="match status" value="1"/>
</dbReference>
<dbReference type="InterPro" id="IPR043160">
    <property type="entry name" value="Dynein_C_barrel"/>
</dbReference>
<evidence type="ECO:0000256" key="5">
    <source>
        <dbReference type="ARBA" id="ARBA00022741"/>
    </source>
</evidence>
<keyword evidence="19" id="KW-1185">Reference proteome</keyword>
<gene>
    <name evidence="18" type="ORF">PACLA_8A006136</name>
</gene>
<dbReference type="GO" id="GO:0005874">
    <property type="term" value="C:microtubule"/>
    <property type="evidence" value="ECO:0007669"/>
    <property type="project" value="UniProtKB-KW"/>
</dbReference>
<accession>A0A6S7IKG5</accession>
<dbReference type="Gene3D" id="1.20.920.20">
    <property type="match status" value="1"/>
</dbReference>
<feature type="domain" description="Dynein heavy chain AAA lid" evidence="16">
    <location>
        <begin position="864"/>
        <end position="1001"/>
    </location>
</feature>
<dbReference type="FunFam" id="1.10.8.1220:FF:000001">
    <property type="entry name" value="Dynein axonemal heavy chain 5"/>
    <property type="match status" value="1"/>
</dbReference>
<dbReference type="GO" id="GO:0008569">
    <property type="term" value="F:minus-end-directed microtubule motor activity"/>
    <property type="evidence" value="ECO:0007669"/>
    <property type="project" value="InterPro"/>
</dbReference>
<keyword evidence="5" id="KW-0547">Nucleotide-binding</keyword>
<keyword evidence="6" id="KW-0067">ATP-binding</keyword>
<evidence type="ECO:0000256" key="3">
    <source>
        <dbReference type="ARBA" id="ARBA00022490"/>
    </source>
</evidence>
<name>A0A6S7IKG5_PARCT</name>
<dbReference type="Proteomes" id="UP001152795">
    <property type="component" value="Unassembled WGS sequence"/>
</dbReference>
<dbReference type="GO" id="GO:0030286">
    <property type="term" value="C:dynein complex"/>
    <property type="evidence" value="ECO:0007669"/>
    <property type="project" value="UniProtKB-KW"/>
</dbReference>
<keyword evidence="3" id="KW-0963">Cytoplasm</keyword>
<evidence type="ECO:0000256" key="8">
    <source>
        <dbReference type="ARBA" id="ARBA00023054"/>
    </source>
</evidence>
<dbReference type="GO" id="GO:0045505">
    <property type="term" value="F:dynein intermediate chain binding"/>
    <property type="evidence" value="ECO:0007669"/>
    <property type="project" value="InterPro"/>
</dbReference>
<keyword evidence="11" id="KW-0206">Cytoskeleton</keyword>
<keyword evidence="7" id="KW-0243">Dynein</keyword>
<dbReference type="FunFam" id="1.20.1270.280:FF:000009">
    <property type="entry name" value="Dynein, axonemal, heavy chain 6"/>
    <property type="match status" value="1"/>
</dbReference>
<keyword evidence="9" id="KW-0969">Cilium</keyword>
<protein>
    <submittedName>
        <fullName evidence="18">Dynein heavy chain 6, axonemal</fullName>
    </submittedName>
</protein>
<keyword evidence="4" id="KW-0493">Microtubule</keyword>
<dbReference type="FunFam" id="1.10.8.720:FF:000007">
    <property type="entry name" value="Dynein axonemal heavy chain 6"/>
    <property type="match status" value="1"/>
</dbReference>
<dbReference type="EMBL" id="CACRXK020009383">
    <property type="protein sequence ID" value="CAB4017060.1"/>
    <property type="molecule type" value="Genomic_DNA"/>
</dbReference>
<feature type="domain" description="Dynein heavy chain C-terminal" evidence="17">
    <location>
        <begin position="1008"/>
        <end position="1331"/>
    </location>
</feature>
<dbReference type="Gene3D" id="1.10.8.1220">
    <property type="match status" value="1"/>
</dbReference>
<dbReference type="InterPro" id="IPR041228">
    <property type="entry name" value="Dynein_C"/>
</dbReference>
<evidence type="ECO:0000256" key="10">
    <source>
        <dbReference type="ARBA" id="ARBA00023175"/>
    </source>
</evidence>
<dbReference type="Pfam" id="PF03028">
    <property type="entry name" value="Dynein_heavy"/>
    <property type="match status" value="1"/>
</dbReference>
<dbReference type="InterPro" id="IPR027417">
    <property type="entry name" value="P-loop_NTPase"/>
</dbReference>
<evidence type="ECO:0000313" key="18">
    <source>
        <dbReference type="EMBL" id="CAB4017060.1"/>
    </source>
</evidence>
<dbReference type="GO" id="GO:0051959">
    <property type="term" value="F:dynein light intermediate chain binding"/>
    <property type="evidence" value="ECO:0007669"/>
    <property type="project" value="InterPro"/>
</dbReference>
<dbReference type="InterPro" id="IPR035706">
    <property type="entry name" value="AAA_9"/>
</dbReference>
<dbReference type="InterPro" id="IPR024743">
    <property type="entry name" value="Dynein_HC_stalk"/>
</dbReference>
<comment type="similarity">
    <text evidence="2">Belongs to the dynein heavy chain family.</text>
</comment>
<dbReference type="InterPro" id="IPR041658">
    <property type="entry name" value="AAA_lid_11"/>
</dbReference>
<organism evidence="18 19">
    <name type="scientific">Paramuricea clavata</name>
    <name type="common">Red gorgonian</name>
    <name type="synonym">Violescent sea-whip</name>
    <dbReference type="NCBI Taxonomy" id="317549"/>
    <lineage>
        <taxon>Eukaryota</taxon>
        <taxon>Metazoa</taxon>
        <taxon>Cnidaria</taxon>
        <taxon>Anthozoa</taxon>
        <taxon>Octocorallia</taxon>
        <taxon>Malacalcyonacea</taxon>
        <taxon>Plexauridae</taxon>
        <taxon>Paramuricea</taxon>
    </lineage>
</organism>
<sequence length="1335" mass="151665">MVMTVMESICILLGAKPDWATSKTVLGDSNFLKRLIDFDKDNISDATLKKLKKYMDNPKFVPEIVEKTSKACKSMVMWVRACDLYAKVFKTVEPKRQRLAAAEAELDTTMATLREKQGKLADVEAQIAELQAQYDHSVAEKEELTRNIAQTAARLKRASKLTTALSDEQVRWTGNVAAFEVEIGNVVGNVFIAAACVAYTGAFTSLYREELISQWIGKCTELQIPVSENFTLVNVLADPFEIRQWNADGLPRDNVSIDNAILVKNARRWPLMIDPQDQANRWIRNKEAKNGLKVIKLTDGNYLRTLENCIRIGIPVLLEEVEETLDPALEPVLLKQTFVQGGRLLIRLGDSDIDYDKKFRFYMTSKMANPHYLPEVCIKVTIINFTVTISGLEDQLLGDVVRLERPDLEEQRNQLIVRINSDKNQLNAIEDRILKLLFHSEGNILDDEVLINTLNESKVTSGVISTRLLEAEKTELSISTAREKYRPVATRGSVMYFVVASLAEVDPMYQYSLKYFAQLFNTCIEKSEKADNLDQRLEILLNNCTNTVFENVSRGLFERHKIVFSFMLCAEILREREEISTEEWNYFLRGSASLERERPAKPDIPWLTDNIWNTCCDLEDDLSFKNLKTVITKRPLVGKIGSLEVNINPPEWEGYTESTGNEDDLELTDFENLILIKSFREEKVVFAVGQFVSTNLGRIFIESPNTDLSLLYKNMAPTIPLVFILSTGSDPMNAFLRFAKEMSYTERVQAISLGQGQGPVAEKMIKGALKSGDWVFLQNCHLAASWMLRMESIVKAISSGEVEVHEDFRLFLSSMPTKVFPVTVLQNSVKVTNEPPKGLRANIKRAFGELSTEPFENHELGVSWRKLVFGVCFFHAIIQERKKFGPLGWNIKYEFNDSDRECGLDTLKMFIKEAKIPWDALVFITGEITYGGRVTDEWDQRCLRTVLRRFFAPEILKEGYKFSPSGIYYPPEFEGLSDYRQFIDNLPMNDEPEIFGMNENANIAFQSQETQSLIYTVLDVQPRMVSSGGGKTSDEIVYELAENILGKIPDNLDMDQANKALFELDSNGRVNSLTTVLIQEVDRFNKLLKIIKESLQQLQKAIKGFVVMSLELDKVYTCFLNNQVPEMWSNAAYPSLKPLGSWVKDLVMRTTFIFQWMVHGLPRSLWISGFFFPQGFLTGALQNHARKYNQPIDQLSFRFTIQSKYCNQEEFSDMIESRDDAAIEANLPPHTEDGVYVHGLFLDAARWDDDAMVLVDALPAEMNPPLPILHLEPQMNFVPDSTKYVSPLYKTSARAGVLSTTGHSTNFVIAVHLPSDMPSDFWIAKGTALLCQLND</sequence>
<dbReference type="Pfam" id="PF18199">
    <property type="entry name" value="Dynein_C"/>
    <property type="match status" value="1"/>
</dbReference>
<evidence type="ECO:0000259" key="17">
    <source>
        <dbReference type="Pfam" id="PF18199"/>
    </source>
</evidence>
<dbReference type="InterPro" id="IPR004273">
    <property type="entry name" value="Dynein_heavy_D6_P-loop"/>
</dbReference>